<dbReference type="GO" id="GO:0016567">
    <property type="term" value="P:protein ubiquitination"/>
    <property type="evidence" value="ECO:0007669"/>
    <property type="project" value="UniProtKB-UniPathway"/>
</dbReference>
<sequence>MSKKQKQRTKGNVRPSSSGRAAELLAREGGGHVGFVGFGSMSGDLGYVPTSVGFEDQDAGLDADFRMVLRKLSKKDVVTKLKAIQEFQGLCTEKEEEDIVSLLPHWPRLYNRLSMDHDKRVREATQQMFIKVVSRVKRNLAPHLKAIMGCWLMAQNDPYAPAGSGAKVAFRKAFTSQDKQGNAVAFCKGEVLQLYKDNLFKETAETLSDPKSFSKEEQVEKYLRVVSSSLLALREFINLLPEGQLEGSKEELNTILSEDRLWKFVKNQSPEIRGAMYSLLGTLCKVMPSILTPYLPKLCPALLASMDETEPLTVGPLWEGILRLISCDLDCWKHVNMRKAVLPKLWSVLRNGGNGCASTIYPHLLPLLSHLPPEVKSQDEAFCREFFNNFREGLSCKRVSQSISENTAILKSFMECLRYSIAQSLSSENASVHTHLLDQQLMPLLKSSLTEEGKTWSVVTLYQQTGALLNYLYKQKVGDEKGSPARQVLETLWSGISAMCVDHVTSALTNQEAGLNNTALLVAVLKNPNAVEVKKMGASKRRIKGARIRFAVEEEEGGGEIEKQEPSGSNGDDRLGKPQTNNGQSKIEGVESSTEPSIQHPQLPSLVSDLVQSSFHQARDSLPHLHFLAQLVRTFSDRTTIRTMLKAADVNAACPTRTGSDLICIDAASKVDGEDEDAIRTSGDVKNIQDSEKVAGGSGIDKLDARVEKKEEEEKEEDIGSDDDLLPLKCIYSFLLPWLLDVEKDRDARKQEKVLRMEAILDMTVSVLLTVQEENRILVVDAVCLKAETLQLLHLTISKMRDKPELSSTMDTWLQSELFGEKLLSIQDELCRLTLEGQLEQSSVGWKLISLALSSGKHDEPLIGTTYAELLLVGFYHALTRPDAVTTATQCISFICDVTSNFFSAVKGCIHLSSSTDLLLAIFQLECRDAQNLSGSLKEKVRQTWAQGVQSLVKQTGGLLTDQGLLVKTTQWIKQTLNEKEGNIHQFEQLGLTASAFLAAILDGLPGNHDDSDQDVMKTLLESLLPSENEWGSHRLELANQWISSAVIGQQMTQCDPPPLTPTDTTHAPQALKLALFVSTLTSDLNKKVQTIGASSGEEHGQEDGEEGEVISMETSGLPWECDALQSAIVEVMYMREWCQAITGIEAAPLKLAAGTAVITSPPDYCLQFPQTFSQATEDIWGHLTPPLWQELFGIVFDRSLKSGGLWSYVLDRFIDINFKHNDEKARINIWQPMDSPNEPWLEICSVEMLQTVERLVPHFSDRQCQDLAGCHAGMLVSCEGDWITSLCGGLTNLTVLVRCITMNRPGPGALPDLALSTLRQLQHWREKSNSVFLFSGEELEGASSEQLCLNIKMVQLVTCVVEKIPEELESHDWDFILCSLVSWVQACSDNMASIKSSSILASTLCAATSDLLSSTSRLFGQSERSVKLPSSLLTEWNEFFSDGAYSVFLPAFMRFIEEESLWSAAGVDLTPLLYALCEAAAYTPTEQLKGHCLPPKLQPGSTRHVPDPLHSLLNHLVALLTKPYRPVQTAAFNMLQRVMPEFARYDEEYLQVKNKTQADDEDEAPSILPPTGLQKLLDSSTAFMEALLHDIPVGECTVVETGSEAYMQTCSYLLAWRLYLTIFRAASMEVRAQYSSYLKQTKGIHSLLESLFCLMPEDPTLERSATPSKGSQVTMFSKHPDLSPKAASHVEVNEVQHLACSVYFSILQDVPAIARQWWTLQDRRIAPYVDRFTTKYISPLLCAEEMRSVQENPSTAENMTVKARLSTREVIATYSMQELNIEMMITLPANHPLGPIEVDNRRKVAVGTSQWRQWTLMLTTFLTHQNGSIMEGLNLWRSNADKRFEGIEDCMICFSVIHGGNCSLPKLMCKTCKKRFHSACLYKWFSTSAQSSCPLCRSPF</sequence>
<comment type="subcellular location">
    <subcellularLocation>
        <location evidence="2">Cytoplasm</location>
        <location evidence="2">Cytosol</location>
    </subcellularLocation>
</comment>
<feature type="region of interest" description="Disordered" evidence="17">
    <location>
        <begin position="554"/>
        <end position="601"/>
    </location>
</feature>
<dbReference type="UniPathway" id="UPA00143"/>
<evidence type="ECO:0000256" key="6">
    <source>
        <dbReference type="ARBA" id="ARBA00017157"/>
    </source>
</evidence>
<dbReference type="EnsemblMetazoa" id="XM_030995302">
    <property type="protein sequence ID" value="XP_030851162"/>
    <property type="gene ID" value="LOC594232"/>
</dbReference>
<dbReference type="Proteomes" id="UP000007110">
    <property type="component" value="Unassembled WGS sequence"/>
</dbReference>
<dbReference type="GO" id="GO:1990116">
    <property type="term" value="P:ribosome-associated ubiquitin-dependent protein catabolic process"/>
    <property type="evidence" value="ECO:0000318"/>
    <property type="project" value="GO_Central"/>
</dbReference>
<dbReference type="Gene3D" id="1.25.10.10">
    <property type="entry name" value="Leucine-rich Repeat Variant"/>
    <property type="match status" value="1"/>
</dbReference>
<reference evidence="19" key="2">
    <citation type="submission" date="2021-01" db="UniProtKB">
        <authorList>
            <consortium name="EnsemblMetazoa"/>
        </authorList>
    </citation>
    <scope>IDENTIFICATION</scope>
</reference>
<comment type="catalytic activity">
    <reaction evidence="1 16">
        <text>S-ubiquitinyl-[E2 ubiquitin-conjugating enzyme]-L-cysteine + [acceptor protein]-L-lysine = [E2 ubiquitin-conjugating enzyme]-L-cysteine + N(6)-ubiquitinyl-[acceptor protein]-L-lysine.</text>
        <dbReference type="EC" id="2.3.2.27"/>
    </reaction>
</comment>
<feature type="compositionally biased region" description="Basic and acidic residues" evidence="17">
    <location>
        <begin position="560"/>
        <end position="576"/>
    </location>
</feature>
<dbReference type="Gene3D" id="3.30.40.10">
    <property type="entry name" value="Zinc/RING finger domain, C3HC4 (zinc finger)"/>
    <property type="match status" value="1"/>
</dbReference>
<evidence type="ECO:0000256" key="8">
    <source>
        <dbReference type="ARBA" id="ARBA00022679"/>
    </source>
</evidence>
<dbReference type="GO" id="GO:0005829">
    <property type="term" value="C:cytosol"/>
    <property type="evidence" value="ECO:0000318"/>
    <property type="project" value="GO_Central"/>
</dbReference>
<dbReference type="InterPro" id="IPR011989">
    <property type="entry name" value="ARM-like"/>
</dbReference>
<evidence type="ECO:0000256" key="11">
    <source>
        <dbReference type="ARBA" id="ARBA00022771"/>
    </source>
</evidence>
<evidence type="ECO:0000256" key="4">
    <source>
        <dbReference type="ARBA" id="ARBA00007997"/>
    </source>
</evidence>
<dbReference type="EC" id="2.3.2.27" evidence="5 16"/>
<name>A0A7M7PHG9_STRPU</name>
<comment type="subunit">
    <text evidence="16">Component of the ribosome quality control complex (RQC).</text>
</comment>
<proteinExistence type="inferred from homology"/>
<evidence type="ECO:0000313" key="20">
    <source>
        <dbReference type="Proteomes" id="UP000007110"/>
    </source>
</evidence>
<evidence type="ECO:0000256" key="2">
    <source>
        <dbReference type="ARBA" id="ARBA00004514"/>
    </source>
</evidence>
<dbReference type="CDD" id="cd16491">
    <property type="entry name" value="RING-CH-C4HC3_LTN1"/>
    <property type="match status" value="1"/>
</dbReference>
<dbReference type="OrthoDB" id="6108at2759"/>
<feature type="compositionally biased region" description="Basic residues" evidence="17">
    <location>
        <begin position="1"/>
        <end position="11"/>
    </location>
</feature>
<dbReference type="InterPro" id="IPR013083">
    <property type="entry name" value="Znf_RING/FYVE/PHD"/>
</dbReference>
<dbReference type="PANTHER" id="PTHR12389:SF0">
    <property type="entry name" value="E3 UBIQUITIN-PROTEIN LIGASE LISTERIN"/>
    <property type="match status" value="1"/>
</dbReference>
<dbReference type="InParanoid" id="A0A7M7PHG9"/>
<organism evidence="19 20">
    <name type="scientific">Strongylocentrotus purpuratus</name>
    <name type="common">Purple sea urchin</name>
    <dbReference type="NCBI Taxonomy" id="7668"/>
    <lineage>
        <taxon>Eukaryota</taxon>
        <taxon>Metazoa</taxon>
        <taxon>Echinodermata</taxon>
        <taxon>Eleutherozoa</taxon>
        <taxon>Echinozoa</taxon>
        <taxon>Echinoidea</taxon>
        <taxon>Euechinoidea</taxon>
        <taxon>Echinacea</taxon>
        <taxon>Camarodonta</taxon>
        <taxon>Echinidea</taxon>
        <taxon>Strongylocentrotidae</taxon>
        <taxon>Strongylocentrotus</taxon>
    </lineage>
</organism>
<evidence type="ECO:0000259" key="18">
    <source>
        <dbReference type="PROSITE" id="PS50089"/>
    </source>
</evidence>
<feature type="domain" description="RING-type" evidence="18">
    <location>
        <begin position="1851"/>
        <end position="1898"/>
    </location>
</feature>
<dbReference type="InterPro" id="IPR016024">
    <property type="entry name" value="ARM-type_fold"/>
</dbReference>
<dbReference type="InterPro" id="IPR054478">
    <property type="entry name" value="LTN1_UBC"/>
</dbReference>
<dbReference type="InterPro" id="IPR039804">
    <property type="entry name" value="RING-CH-C4HC3_LTN1"/>
</dbReference>
<dbReference type="FunFam" id="3.30.40.10:FF:000038">
    <property type="entry name" value="E3 ubiquitin-protein ligase listerin"/>
    <property type="match status" value="1"/>
</dbReference>
<reference evidence="20" key="1">
    <citation type="submission" date="2015-02" db="EMBL/GenBank/DDBJ databases">
        <title>Genome sequencing for Strongylocentrotus purpuratus.</title>
        <authorList>
            <person name="Murali S."/>
            <person name="Liu Y."/>
            <person name="Vee V."/>
            <person name="English A."/>
            <person name="Wang M."/>
            <person name="Skinner E."/>
            <person name="Han Y."/>
            <person name="Muzny D.M."/>
            <person name="Worley K.C."/>
            <person name="Gibbs R.A."/>
        </authorList>
    </citation>
    <scope>NUCLEOTIDE SEQUENCE</scope>
</reference>
<feature type="compositionally biased region" description="Polar residues" evidence="17">
    <location>
        <begin position="578"/>
        <end position="601"/>
    </location>
</feature>
<dbReference type="Pfam" id="PF24618">
    <property type="entry name" value="LTN1_E3_ligase_5th"/>
    <property type="match status" value="1"/>
</dbReference>
<dbReference type="SUPFAM" id="SSF48371">
    <property type="entry name" value="ARM repeat"/>
    <property type="match status" value="1"/>
</dbReference>
<comment type="pathway">
    <text evidence="3 16">Protein modification; protein ubiquitination.</text>
</comment>
<protein>
    <recommendedName>
        <fullName evidence="6 16">E3 ubiquitin-protein ligase listerin</fullName>
        <ecNumber evidence="5 16">2.3.2.27</ecNumber>
    </recommendedName>
    <alternativeName>
        <fullName evidence="14 16">RING-type E3 ubiquitin transferase listerin</fullName>
    </alternativeName>
</protein>
<evidence type="ECO:0000256" key="15">
    <source>
        <dbReference type="PROSITE-ProRule" id="PRU00175"/>
    </source>
</evidence>
<evidence type="ECO:0000256" key="1">
    <source>
        <dbReference type="ARBA" id="ARBA00000900"/>
    </source>
</evidence>
<dbReference type="PROSITE" id="PS50089">
    <property type="entry name" value="ZF_RING_2"/>
    <property type="match status" value="1"/>
</dbReference>
<dbReference type="PANTHER" id="PTHR12389">
    <property type="entry name" value="ZINC FINGER PROTEIN 294"/>
    <property type="match status" value="1"/>
</dbReference>
<dbReference type="OMA" id="IYGSHWE"/>
<dbReference type="InterPro" id="IPR011016">
    <property type="entry name" value="Znf_RING-CH"/>
</dbReference>
<dbReference type="InterPro" id="IPR056241">
    <property type="entry name" value="LTN1_HEAT_5th"/>
</dbReference>
<dbReference type="FunCoup" id="A0A7M7PHG9">
    <property type="interactions" value="1868"/>
</dbReference>
<evidence type="ECO:0000256" key="7">
    <source>
        <dbReference type="ARBA" id="ARBA00022490"/>
    </source>
</evidence>
<dbReference type="Pfam" id="PF23009">
    <property type="entry name" value="UBC_like"/>
    <property type="match status" value="1"/>
</dbReference>
<evidence type="ECO:0000256" key="13">
    <source>
        <dbReference type="ARBA" id="ARBA00022833"/>
    </source>
</evidence>
<dbReference type="InterPro" id="IPR001841">
    <property type="entry name" value="Znf_RING"/>
</dbReference>
<dbReference type="RefSeq" id="XP_030851162.1">
    <property type="nucleotide sequence ID" value="XM_030995302.1"/>
</dbReference>
<dbReference type="GO" id="GO:0061630">
    <property type="term" value="F:ubiquitin protein ligase activity"/>
    <property type="evidence" value="ECO:0000318"/>
    <property type="project" value="GO_Central"/>
</dbReference>
<dbReference type="InterPro" id="IPR039795">
    <property type="entry name" value="LTN1/Rkr1"/>
</dbReference>
<evidence type="ECO:0000256" key="3">
    <source>
        <dbReference type="ARBA" id="ARBA00004906"/>
    </source>
</evidence>
<keyword evidence="8 16" id="KW-0808">Transferase</keyword>
<dbReference type="GO" id="GO:0043023">
    <property type="term" value="F:ribosomal large subunit binding"/>
    <property type="evidence" value="ECO:0000318"/>
    <property type="project" value="GO_Central"/>
</dbReference>
<keyword evidence="13 16" id="KW-0862">Zinc</keyword>
<feature type="region of interest" description="Disordered" evidence="17">
    <location>
        <begin position="1"/>
        <end position="20"/>
    </location>
</feature>
<dbReference type="KEGG" id="spu:594232"/>
<dbReference type="GeneID" id="594232"/>
<keyword evidence="12 16" id="KW-0833">Ubl conjugation pathway</keyword>
<dbReference type="InterPro" id="IPR054476">
    <property type="entry name" value="Ltn1_N"/>
</dbReference>
<evidence type="ECO:0000256" key="14">
    <source>
        <dbReference type="ARBA" id="ARBA00032366"/>
    </source>
</evidence>
<dbReference type="CTD" id="26046"/>
<evidence type="ECO:0000313" key="19">
    <source>
        <dbReference type="EnsemblMetazoa" id="XP_030851162"/>
    </source>
</evidence>
<comment type="similarity">
    <text evidence="4 16">Belongs to the LTN1 family.</text>
</comment>
<evidence type="ECO:0000256" key="17">
    <source>
        <dbReference type="SAM" id="MobiDB-lite"/>
    </source>
</evidence>
<keyword evidence="9 16" id="KW-0479">Metal-binding</keyword>
<evidence type="ECO:0000256" key="9">
    <source>
        <dbReference type="ARBA" id="ARBA00022723"/>
    </source>
</evidence>
<dbReference type="GO" id="GO:0072344">
    <property type="term" value="P:rescue of stalled ribosome"/>
    <property type="evidence" value="ECO:0000318"/>
    <property type="project" value="GO_Central"/>
</dbReference>
<dbReference type="InterPro" id="IPR054477">
    <property type="entry name" value="LTN1_E3_ligase_6th"/>
</dbReference>
<dbReference type="Pfam" id="PF22958">
    <property type="entry name" value="Ltn1_1st"/>
    <property type="match status" value="1"/>
</dbReference>
<dbReference type="GO" id="GO:1990112">
    <property type="term" value="C:RQC complex"/>
    <property type="evidence" value="ECO:0000318"/>
    <property type="project" value="GO_Central"/>
</dbReference>
<comment type="function">
    <text evidence="16">E3 ubiquitin-protein ligase. Component of the ribosome quality control complex (RQC), a ribosome-associated complex that mediates ubiquitination and extraction of incompletely synthesized nascent chains for proteasomal degradation.</text>
</comment>
<accession>A0A7M7PHG9</accession>
<evidence type="ECO:0000256" key="5">
    <source>
        <dbReference type="ARBA" id="ARBA00012483"/>
    </source>
</evidence>
<keyword evidence="7" id="KW-0963">Cytoplasm</keyword>
<keyword evidence="10" id="KW-0677">Repeat</keyword>
<dbReference type="SUPFAM" id="SSF57850">
    <property type="entry name" value="RING/U-box"/>
    <property type="match status" value="1"/>
</dbReference>
<dbReference type="GO" id="GO:0008270">
    <property type="term" value="F:zinc ion binding"/>
    <property type="evidence" value="ECO:0007669"/>
    <property type="project" value="UniProtKB-KW"/>
</dbReference>
<keyword evidence="20" id="KW-1185">Reference proteome</keyword>
<dbReference type="SMART" id="SM00744">
    <property type="entry name" value="RINGv"/>
    <property type="match status" value="1"/>
</dbReference>
<evidence type="ECO:0000256" key="16">
    <source>
        <dbReference type="RuleBase" id="RU367090"/>
    </source>
</evidence>
<evidence type="ECO:0000256" key="12">
    <source>
        <dbReference type="ARBA" id="ARBA00022786"/>
    </source>
</evidence>
<evidence type="ECO:0000256" key="10">
    <source>
        <dbReference type="ARBA" id="ARBA00022737"/>
    </source>
</evidence>
<keyword evidence="11 15" id="KW-0863">Zinc-finger</keyword>
<dbReference type="Pfam" id="PF22999">
    <property type="entry name" value="LTN1_E3_ligase_6th"/>
    <property type="match status" value="1"/>
</dbReference>